<comment type="caution">
    <text evidence="1">The sequence shown here is derived from an EMBL/GenBank/DDBJ whole genome shotgun (WGS) entry which is preliminary data.</text>
</comment>
<organism evidence="1 2">
    <name type="scientific">Sphingobium tyrosinilyticum</name>
    <dbReference type="NCBI Taxonomy" id="2715436"/>
    <lineage>
        <taxon>Bacteria</taxon>
        <taxon>Pseudomonadati</taxon>
        <taxon>Pseudomonadota</taxon>
        <taxon>Alphaproteobacteria</taxon>
        <taxon>Sphingomonadales</taxon>
        <taxon>Sphingomonadaceae</taxon>
        <taxon>Sphingobium</taxon>
    </lineage>
</organism>
<dbReference type="Proteomes" id="UP001595957">
    <property type="component" value="Unassembled WGS sequence"/>
</dbReference>
<evidence type="ECO:0000313" key="2">
    <source>
        <dbReference type="Proteomes" id="UP001595957"/>
    </source>
</evidence>
<protein>
    <recommendedName>
        <fullName evidence="3">Class I SAM-dependent methyltransferase</fullName>
    </recommendedName>
</protein>
<evidence type="ECO:0008006" key="3">
    <source>
        <dbReference type="Google" id="ProtNLM"/>
    </source>
</evidence>
<sequence>MLREVLLQNMVHDAVAKLDLPVPPLYPTGAGANYGLFYLILRIITENPINRVLDVGAGQSTLLLNALAKKFPLDIVTLETDSDWSDRIGQRVSHEVVHSPLVPKLIHGVDVQGYADLSRIQGKFDLILIDAPIGTKRHSRWAGLELIDSFRDQNCIVIFDDAERRGERDTINRFCALHEDLKGRYFRPAAAQQFVACSSQFSHIMYYRWS</sequence>
<dbReference type="RefSeq" id="WP_380805312.1">
    <property type="nucleotide sequence ID" value="NZ_JBHSFZ010000029.1"/>
</dbReference>
<dbReference type="InterPro" id="IPR029063">
    <property type="entry name" value="SAM-dependent_MTases_sf"/>
</dbReference>
<dbReference type="Gene3D" id="3.40.50.150">
    <property type="entry name" value="Vaccinia Virus protein VP39"/>
    <property type="match status" value="1"/>
</dbReference>
<dbReference type="SUPFAM" id="SSF53335">
    <property type="entry name" value="S-adenosyl-L-methionine-dependent methyltransferases"/>
    <property type="match status" value="1"/>
</dbReference>
<proteinExistence type="predicted"/>
<keyword evidence="2" id="KW-1185">Reference proteome</keyword>
<gene>
    <name evidence="1" type="ORF">ACFO3E_13105</name>
</gene>
<reference evidence="2" key="1">
    <citation type="journal article" date="2019" name="Int. J. Syst. Evol. Microbiol.">
        <title>The Global Catalogue of Microorganisms (GCM) 10K type strain sequencing project: providing services to taxonomists for standard genome sequencing and annotation.</title>
        <authorList>
            <consortium name="The Broad Institute Genomics Platform"/>
            <consortium name="The Broad Institute Genome Sequencing Center for Infectious Disease"/>
            <person name="Wu L."/>
            <person name="Ma J."/>
        </authorList>
    </citation>
    <scope>NUCLEOTIDE SEQUENCE [LARGE SCALE GENOMIC DNA]</scope>
    <source>
        <strain evidence="2">NBRC 103632</strain>
    </source>
</reference>
<dbReference type="EMBL" id="JBHSFZ010000029">
    <property type="protein sequence ID" value="MFC4595122.1"/>
    <property type="molecule type" value="Genomic_DNA"/>
</dbReference>
<evidence type="ECO:0000313" key="1">
    <source>
        <dbReference type="EMBL" id="MFC4595122.1"/>
    </source>
</evidence>
<accession>A0ABV9F0J8</accession>
<name>A0ABV9F0J8_9SPHN</name>